<keyword evidence="4" id="KW-1185">Reference proteome</keyword>
<dbReference type="AlphaFoldDB" id="A0A6L5X8L9"/>
<evidence type="ECO:0000313" key="4">
    <source>
        <dbReference type="Proteomes" id="UP000481852"/>
    </source>
</evidence>
<feature type="region of interest" description="Disordered" evidence="1">
    <location>
        <begin position="135"/>
        <end position="156"/>
    </location>
</feature>
<dbReference type="Proteomes" id="UP000481852">
    <property type="component" value="Unassembled WGS sequence"/>
</dbReference>
<protein>
    <recommendedName>
        <fullName evidence="5">Transporter</fullName>
    </recommendedName>
</protein>
<gene>
    <name evidence="3" type="ORF">FYJ35_11870</name>
</gene>
<accession>A0A6L5X8L9</accession>
<name>A0A6L5X8L9_9FIRM</name>
<keyword evidence="2" id="KW-0472">Membrane</keyword>
<organism evidence="3 4">
    <name type="scientific">Porcincola intestinalis</name>
    <dbReference type="NCBI Taxonomy" id="2606632"/>
    <lineage>
        <taxon>Bacteria</taxon>
        <taxon>Bacillati</taxon>
        <taxon>Bacillota</taxon>
        <taxon>Clostridia</taxon>
        <taxon>Lachnospirales</taxon>
        <taxon>Lachnospiraceae</taxon>
        <taxon>Porcincola</taxon>
    </lineage>
</organism>
<evidence type="ECO:0008006" key="5">
    <source>
        <dbReference type="Google" id="ProtNLM"/>
    </source>
</evidence>
<feature type="transmembrane region" description="Helical" evidence="2">
    <location>
        <begin position="7"/>
        <end position="34"/>
    </location>
</feature>
<comment type="caution">
    <text evidence="3">The sequence shown here is derived from an EMBL/GenBank/DDBJ whole genome shotgun (WGS) entry which is preliminary data.</text>
</comment>
<evidence type="ECO:0000256" key="1">
    <source>
        <dbReference type="SAM" id="MobiDB-lite"/>
    </source>
</evidence>
<dbReference type="RefSeq" id="WP_154526847.1">
    <property type="nucleotide sequence ID" value="NZ_VULZ01000014.1"/>
</dbReference>
<evidence type="ECO:0000256" key="2">
    <source>
        <dbReference type="SAM" id="Phobius"/>
    </source>
</evidence>
<reference evidence="3 4" key="1">
    <citation type="submission" date="2019-08" db="EMBL/GenBank/DDBJ databases">
        <title>In-depth cultivation of the pig gut microbiome towards novel bacterial diversity and tailored functional studies.</title>
        <authorList>
            <person name="Wylensek D."/>
            <person name="Hitch T.C.A."/>
            <person name="Clavel T."/>
        </authorList>
    </citation>
    <scope>NUCLEOTIDE SEQUENCE [LARGE SCALE GENOMIC DNA]</scope>
    <source>
        <strain evidence="3 4">Oil+RF-744-WCA-WT-11</strain>
    </source>
</reference>
<proteinExistence type="predicted"/>
<dbReference type="EMBL" id="VULZ01000014">
    <property type="protein sequence ID" value="MSS15718.1"/>
    <property type="molecule type" value="Genomic_DNA"/>
</dbReference>
<sequence length="156" mass="16948">MERVRKVLVGFSEVIEVVLAIGVAVLLVMDIIGLLPKIGAFWAVRGDAEEFSKLLSSVLGIVVGTEFIKMLIKPTFSNVTEVLVFLIARHVILSEATPTDNLISVISIAILFALEYFLSHEGADSSLMADVSKKFRSRRHSRGAGSREGDGSESDN</sequence>
<keyword evidence="2" id="KW-1133">Transmembrane helix</keyword>
<evidence type="ECO:0000313" key="3">
    <source>
        <dbReference type="EMBL" id="MSS15718.1"/>
    </source>
</evidence>
<keyword evidence="2" id="KW-0812">Transmembrane</keyword>